<dbReference type="PANTHER" id="PTHR47245:SF1">
    <property type="entry name" value="FOLDASE PROTEIN PRSA"/>
    <property type="match status" value="1"/>
</dbReference>
<keyword evidence="4 6" id="KW-0697">Rotamase</keyword>
<gene>
    <name evidence="9" type="ORF">J40TS1_52670</name>
</gene>
<dbReference type="EC" id="5.2.1.8" evidence="2"/>
<dbReference type="SUPFAM" id="SSF109998">
    <property type="entry name" value="Triger factor/SurA peptide-binding domain-like"/>
    <property type="match status" value="1"/>
</dbReference>
<keyword evidence="10" id="KW-1185">Reference proteome</keyword>
<evidence type="ECO:0000256" key="4">
    <source>
        <dbReference type="ARBA" id="ARBA00023110"/>
    </source>
</evidence>
<organism evidence="9 10">
    <name type="scientific">Paenibacillus montaniterrae</name>
    <dbReference type="NCBI Taxonomy" id="429341"/>
    <lineage>
        <taxon>Bacteria</taxon>
        <taxon>Bacillati</taxon>
        <taxon>Bacillota</taxon>
        <taxon>Bacilli</taxon>
        <taxon>Bacillales</taxon>
        <taxon>Paenibacillaceae</taxon>
        <taxon>Paenibacillus</taxon>
    </lineage>
</organism>
<dbReference type="InterPro" id="IPR027304">
    <property type="entry name" value="Trigger_fact/SurA_dom_sf"/>
</dbReference>
<evidence type="ECO:0000256" key="2">
    <source>
        <dbReference type="ARBA" id="ARBA00013194"/>
    </source>
</evidence>
<protein>
    <recommendedName>
        <fullName evidence="2">peptidylprolyl isomerase</fullName>
        <ecNumber evidence="2">5.2.1.8</ecNumber>
    </recommendedName>
</protein>
<feature type="domain" description="PpiC" evidence="8">
    <location>
        <begin position="178"/>
        <end position="270"/>
    </location>
</feature>
<proteinExistence type="predicted"/>
<keyword evidence="5 6" id="KW-0413">Isomerase</keyword>
<comment type="caution">
    <text evidence="9">The sequence shown here is derived from an EMBL/GenBank/DDBJ whole genome shotgun (WGS) entry which is preliminary data.</text>
</comment>
<dbReference type="Pfam" id="PF00639">
    <property type="entry name" value="Rotamase"/>
    <property type="match status" value="1"/>
</dbReference>
<evidence type="ECO:0000256" key="7">
    <source>
        <dbReference type="SAM" id="Phobius"/>
    </source>
</evidence>
<accession>A0A920D0J1</accession>
<keyword evidence="7" id="KW-1133">Transmembrane helix</keyword>
<dbReference type="Gene3D" id="3.10.50.40">
    <property type="match status" value="1"/>
</dbReference>
<dbReference type="Proteomes" id="UP000683139">
    <property type="component" value="Unassembled WGS sequence"/>
</dbReference>
<dbReference type="AlphaFoldDB" id="A0A920D0J1"/>
<keyword evidence="3" id="KW-0732">Signal</keyword>
<comment type="catalytic activity">
    <reaction evidence="1">
        <text>[protein]-peptidylproline (omega=180) = [protein]-peptidylproline (omega=0)</text>
        <dbReference type="Rhea" id="RHEA:16237"/>
        <dbReference type="Rhea" id="RHEA-COMP:10747"/>
        <dbReference type="Rhea" id="RHEA-COMP:10748"/>
        <dbReference type="ChEBI" id="CHEBI:83833"/>
        <dbReference type="ChEBI" id="CHEBI:83834"/>
        <dbReference type="EC" id="5.2.1.8"/>
    </reaction>
</comment>
<dbReference type="SUPFAM" id="SSF54534">
    <property type="entry name" value="FKBP-like"/>
    <property type="match status" value="1"/>
</dbReference>
<dbReference type="InterPro" id="IPR046357">
    <property type="entry name" value="PPIase_dom_sf"/>
</dbReference>
<reference evidence="9" key="1">
    <citation type="submission" date="2021-03" db="EMBL/GenBank/DDBJ databases">
        <title>Antimicrobial resistance genes in bacteria isolated from Japanese honey, and their potential for conferring macrolide and lincosamide resistance in the American foulbrood pathogen Paenibacillus larvae.</title>
        <authorList>
            <person name="Okamoto M."/>
            <person name="Kumagai M."/>
            <person name="Kanamori H."/>
            <person name="Takamatsu D."/>
        </authorList>
    </citation>
    <scope>NUCLEOTIDE SEQUENCE</scope>
    <source>
        <strain evidence="9">J40TS1</strain>
    </source>
</reference>
<evidence type="ECO:0000256" key="1">
    <source>
        <dbReference type="ARBA" id="ARBA00000971"/>
    </source>
</evidence>
<keyword evidence="7" id="KW-0472">Membrane</keyword>
<dbReference type="EMBL" id="BOSE01000017">
    <property type="protein sequence ID" value="GIP19625.1"/>
    <property type="molecule type" value="Genomic_DNA"/>
</dbReference>
<evidence type="ECO:0000256" key="3">
    <source>
        <dbReference type="ARBA" id="ARBA00022729"/>
    </source>
</evidence>
<sequence length="315" mass="35064">MKKYDWLKVVVIVQAIGMVALAAVVVWHYLPYFAGSGKSGAANQLQGEGHADDEVVAVIADKEILRQQLIEELLELYGDQTLEQMLVHQAIQMAAEEKGIALSADELSQALAEAISGYESEEQYFEMMKNQFGLSQKRVMSDIRDHALLIKIATHDVAVSDEQINAFLVEKQAELEPKQKLTLSWILSDTYDEALQIVNELSEGAEFAEMAIEHSIDPYSAAHGGSLGEIESDDPFYDRGMLTEAEQMEVGTISGPIETEDGYAIIRLLGRKTEAARSEAELREWARLQLALQQVGPLSEVKQQLLNHYVTVIRK</sequence>
<dbReference type="GO" id="GO:0003755">
    <property type="term" value="F:peptidyl-prolyl cis-trans isomerase activity"/>
    <property type="evidence" value="ECO:0007669"/>
    <property type="project" value="UniProtKB-KW"/>
</dbReference>
<evidence type="ECO:0000259" key="8">
    <source>
        <dbReference type="PROSITE" id="PS50198"/>
    </source>
</evidence>
<feature type="transmembrane region" description="Helical" evidence="7">
    <location>
        <begin position="6"/>
        <end position="30"/>
    </location>
</feature>
<name>A0A920D0J1_9BACL</name>
<keyword evidence="7" id="KW-0812">Transmembrane</keyword>
<dbReference type="InterPro" id="IPR000297">
    <property type="entry name" value="PPIase_PpiC"/>
</dbReference>
<evidence type="ECO:0000256" key="6">
    <source>
        <dbReference type="PROSITE-ProRule" id="PRU00278"/>
    </source>
</evidence>
<dbReference type="InterPro" id="IPR050245">
    <property type="entry name" value="PrsA_foldase"/>
</dbReference>
<dbReference type="PANTHER" id="PTHR47245">
    <property type="entry name" value="PEPTIDYLPROLYL ISOMERASE"/>
    <property type="match status" value="1"/>
</dbReference>
<dbReference type="RefSeq" id="WP_213520539.1">
    <property type="nucleotide sequence ID" value="NZ_BOSE01000017.1"/>
</dbReference>
<evidence type="ECO:0000313" key="9">
    <source>
        <dbReference type="EMBL" id="GIP19625.1"/>
    </source>
</evidence>
<dbReference type="PROSITE" id="PS50198">
    <property type="entry name" value="PPIC_PPIASE_2"/>
    <property type="match status" value="1"/>
</dbReference>
<evidence type="ECO:0000313" key="10">
    <source>
        <dbReference type="Proteomes" id="UP000683139"/>
    </source>
</evidence>
<evidence type="ECO:0000256" key="5">
    <source>
        <dbReference type="ARBA" id="ARBA00023235"/>
    </source>
</evidence>